<comment type="caution">
    <text evidence="7">The sequence shown here is derived from an EMBL/GenBank/DDBJ whole genome shotgun (WGS) entry which is preliminary data.</text>
</comment>
<comment type="similarity">
    <text evidence="4">Belongs to the peptidase S26 family. IMP1 subfamily.</text>
</comment>
<dbReference type="GO" id="GO:0006465">
    <property type="term" value="P:signal peptide processing"/>
    <property type="evidence" value="ECO:0007669"/>
    <property type="project" value="InterPro"/>
</dbReference>
<organism evidence="7 8">
    <name type="scientific">Planobispora takensis</name>
    <dbReference type="NCBI Taxonomy" id="1367882"/>
    <lineage>
        <taxon>Bacteria</taxon>
        <taxon>Bacillati</taxon>
        <taxon>Actinomycetota</taxon>
        <taxon>Actinomycetes</taxon>
        <taxon>Streptosporangiales</taxon>
        <taxon>Streptosporangiaceae</taxon>
        <taxon>Planobispora</taxon>
    </lineage>
</organism>
<sequence>MTGLLALVPLVAGAATVLWARGNFLVAHVRGASMSPAHRPGDKVLVRRLPPGRIRPGDVVVADVVVTGLWPGAPGSVPGRTGALGSVRERVVKRVAAVPGDPVPAAVPRRADETSIPDGCFILLGDNSRFSIDSRHFGYVPAAAMIGKVVRPLASASRPI</sequence>
<dbReference type="EMBL" id="BOOK01000049">
    <property type="protein sequence ID" value="GII04331.1"/>
    <property type="molecule type" value="Genomic_DNA"/>
</dbReference>
<feature type="active site" evidence="5">
    <location>
        <position position="93"/>
    </location>
</feature>
<dbReference type="InterPro" id="IPR019533">
    <property type="entry name" value="Peptidase_S26"/>
</dbReference>
<dbReference type="Proteomes" id="UP000634476">
    <property type="component" value="Unassembled WGS sequence"/>
</dbReference>
<dbReference type="InterPro" id="IPR036286">
    <property type="entry name" value="LexA/Signal_pep-like_sf"/>
</dbReference>
<evidence type="ECO:0000313" key="7">
    <source>
        <dbReference type="EMBL" id="GII04331.1"/>
    </source>
</evidence>
<dbReference type="PANTHER" id="PTHR12383:SF16">
    <property type="entry name" value="MITOCHONDRIAL INNER MEMBRANE PROTEASE SUBUNIT 1"/>
    <property type="match status" value="1"/>
</dbReference>
<gene>
    <name evidence="7" type="primary">lepB_2</name>
    <name evidence="7" type="ORF">Pta02_63390</name>
</gene>
<keyword evidence="2" id="KW-0378">Hydrolase</keyword>
<reference evidence="7" key="1">
    <citation type="submission" date="2021-01" db="EMBL/GenBank/DDBJ databases">
        <title>Whole genome shotgun sequence of Planobispora takensis NBRC 109077.</title>
        <authorList>
            <person name="Komaki H."/>
            <person name="Tamura T."/>
        </authorList>
    </citation>
    <scope>NUCLEOTIDE SEQUENCE</scope>
    <source>
        <strain evidence="7">NBRC 109077</strain>
    </source>
</reference>
<feature type="domain" description="Peptidase S26" evidence="6">
    <location>
        <begin position="108"/>
        <end position="150"/>
    </location>
</feature>
<keyword evidence="3" id="KW-0472">Membrane</keyword>
<evidence type="ECO:0000256" key="1">
    <source>
        <dbReference type="ARBA" id="ARBA00004401"/>
    </source>
</evidence>
<dbReference type="RefSeq" id="WP_203878588.1">
    <property type="nucleotide sequence ID" value="NZ_BOOK01000049.1"/>
</dbReference>
<proteinExistence type="inferred from homology"/>
<evidence type="ECO:0000256" key="3">
    <source>
        <dbReference type="ARBA" id="ARBA00023136"/>
    </source>
</evidence>
<name>A0A8J3WW05_9ACTN</name>
<dbReference type="PANTHER" id="PTHR12383">
    <property type="entry name" value="PROTEASE FAMILY S26 MITOCHONDRIAL INNER MEMBRANE PROTEASE-RELATED"/>
    <property type="match status" value="1"/>
</dbReference>
<feature type="domain" description="Peptidase S26" evidence="6">
    <location>
        <begin position="15"/>
        <end position="103"/>
    </location>
</feature>
<dbReference type="SUPFAM" id="SSF51306">
    <property type="entry name" value="LexA/Signal peptidase"/>
    <property type="match status" value="1"/>
</dbReference>
<dbReference type="Pfam" id="PF10502">
    <property type="entry name" value="Peptidase_S26"/>
    <property type="match status" value="2"/>
</dbReference>
<dbReference type="InterPro" id="IPR052064">
    <property type="entry name" value="Mito_IMP1_subunit"/>
</dbReference>
<dbReference type="CDD" id="cd06530">
    <property type="entry name" value="S26_SPase_I"/>
    <property type="match status" value="1"/>
</dbReference>
<evidence type="ECO:0000259" key="6">
    <source>
        <dbReference type="Pfam" id="PF10502"/>
    </source>
</evidence>
<dbReference type="PRINTS" id="PR00727">
    <property type="entry name" value="LEADERPTASE"/>
</dbReference>
<evidence type="ECO:0000256" key="5">
    <source>
        <dbReference type="PIRSR" id="PIRSR600223-1"/>
    </source>
</evidence>
<evidence type="ECO:0000313" key="8">
    <source>
        <dbReference type="Proteomes" id="UP000634476"/>
    </source>
</evidence>
<dbReference type="InterPro" id="IPR000223">
    <property type="entry name" value="Pept_S26A_signal_pept_1"/>
</dbReference>
<accession>A0A8J3WW05</accession>
<evidence type="ECO:0000256" key="2">
    <source>
        <dbReference type="ARBA" id="ARBA00022801"/>
    </source>
</evidence>
<protein>
    <submittedName>
        <fullName evidence="7">S26 family signal peptidase</fullName>
    </submittedName>
</protein>
<dbReference type="GO" id="GO:0004252">
    <property type="term" value="F:serine-type endopeptidase activity"/>
    <property type="evidence" value="ECO:0007669"/>
    <property type="project" value="InterPro"/>
</dbReference>
<keyword evidence="8" id="KW-1185">Reference proteome</keyword>
<evidence type="ECO:0000256" key="4">
    <source>
        <dbReference type="ARBA" id="ARBA00038445"/>
    </source>
</evidence>
<dbReference type="AlphaFoldDB" id="A0A8J3WW05"/>
<comment type="subcellular location">
    <subcellularLocation>
        <location evidence="1">Cell membrane</location>
        <topology evidence="1">Single-pass type II membrane protein</topology>
    </subcellularLocation>
</comment>
<dbReference type="GO" id="GO:0005886">
    <property type="term" value="C:plasma membrane"/>
    <property type="evidence" value="ECO:0007669"/>
    <property type="project" value="UniProtKB-SubCell"/>
</dbReference>
<dbReference type="Gene3D" id="2.10.109.10">
    <property type="entry name" value="Umud Fragment, subunit A"/>
    <property type="match status" value="1"/>
</dbReference>
<feature type="active site" evidence="5">
    <location>
        <position position="33"/>
    </location>
</feature>